<dbReference type="EMBL" id="BRXY01000450">
    <property type="protein sequence ID" value="GMH95825.1"/>
    <property type="molecule type" value="Genomic_DNA"/>
</dbReference>
<reference evidence="3" key="1">
    <citation type="journal article" date="2023" name="Commun. Biol.">
        <title>Genome analysis of Parmales, the sister group of diatoms, reveals the evolutionary specialization of diatoms from phago-mixotrophs to photoautotrophs.</title>
        <authorList>
            <person name="Ban H."/>
            <person name="Sato S."/>
            <person name="Yoshikawa S."/>
            <person name="Yamada K."/>
            <person name="Nakamura Y."/>
            <person name="Ichinomiya M."/>
            <person name="Sato N."/>
            <person name="Blanc-Mathieu R."/>
            <person name="Endo H."/>
            <person name="Kuwata A."/>
            <person name="Ogata H."/>
        </authorList>
    </citation>
    <scope>NUCLEOTIDE SEQUENCE [LARGE SCALE GENOMIC DNA]</scope>
    <source>
        <strain evidence="3">NIES 3701</strain>
    </source>
</reference>
<gene>
    <name evidence="2" type="ORF">TrST_g12225</name>
</gene>
<keyword evidence="1" id="KW-0472">Membrane</keyword>
<evidence type="ECO:0000313" key="2">
    <source>
        <dbReference type="EMBL" id="GMH95825.1"/>
    </source>
</evidence>
<dbReference type="Proteomes" id="UP001165085">
    <property type="component" value="Unassembled WGS sequence"/>
</dbReference>
<keyword evidence="1" id="KW-0812">Transmembrane</keyword>
<feature type="transmembrane region" description="Helical" evidence="1">
    <location>
        <begin position="21"/>
        <end position="40"/>
    </location>
</feature>
<accession>A0A9W7EZ44</accession>
<evidence type="ECO:0000313" key="3">
    <source>
        <dbReference type="Proteomes" id="UP001165085"/>
    </source>
</evidence>
<dbReference type="AlphaFoldDB" id="A0A9W7EZ44"/>
<evidence type="ECO:0000256" key="1">
    <source>
        <dbReference type="SAM" id="Phobius"/>
    </source>
</evidence>
<name>A0A9W7EZ44_9STRA</name>
<organism evidence="2 3">
    <name type="scientific">Triparma strigata</name>
    <dbReference type="NCBI Taxonomy" id="1606541"/>
    <lineage>
        <taxon>Eukaryota</taxon>
        <taxon>Sar</taxon>
        <taxon>Stramenopiles</taxon>
        <taxon>Ochrophyta</taxon>
        <taxon>Bolidophyceae</taxon>
        <taxon>Parmales</taxon>
        <taxon>Triparmaceae</taxon>
        <taxon>Triparma</taxon>
    </lineage>
</organism>
<proteinExistence type="predicted"/>
<sequence>MRSIEPPVNLRNLIRVKQSTAAAQVLAVFGGLSFSLSYWFKTLAEVFSNISMPIEVKPICTSWYISFQKGEYYFANAWIAFVAAYAAAFSLRGGRGTGA</sequence>
<comment type="caution">
    <text evidence="2">The sequence shown here is derived from an EMBL/GenBank/DDBJ whole genome shotgun (WGS) entry which is preliminary data.</text>
</comment>
<protein>
    <submittedName>
        <fullName evidence="2">Uncharacterized protein</fullName>
    </submittedName>
</protein>
<keyword evidence="1" id="KW-1133">Transmembrane helix</keyword>
<feature type="transmembrane region" description="Helical" evidence="1">
    <location>
        <begin position="72"/>
        <end position="91"/>
    </location>
</feature>
<keyword evidence="3" id="KW-1185">Reference proteome</keyword>